<comment type="subcellular location">
    <subcellularLocation>
        <location evidence="1">Cytoplasm</location>
        <location evidence="1">Cytoskeleton</location>
        <location evidence="1">Microtubule organizing center</location>
        <location evidence="1">Centrosome</location>
    </subcellularLocation>
</comment>
<name>A0A0R3SYS2_HYMDI</name>
<dbReference type="EMBL" id="UYSG01012108">
    <property type="protein sequence ID" value="VDL64312.1"/>
    <property type="molecule type" value="Genomic_DNA"/>
</dbReference>
<feature type="domain" description="ALMS motif" evidence="5">
    <location>
        <begin position="19"/>
        <end position="103"/>
    </location>
</feature>
<dbReference type="Proteomes" id="UP000274504">
    <property type="component" value="Unassembled WGS sequence"/>
</dbReference>
<keyword evidence="2" id="KW-0963">Cytoplasm</keyword>
<sequence>MVTIDHNMVSDPSNESLPKLTLQEAFRQRMQAFITRSEARQRLIRLEALERRLKSERKGLKPPNDSNNNIRSSISLPSSLNHPKCWGSASSKKRYIYFKKEMCLLQ</sequence>
<evidence type="ECO:0000313" key="8">
    <source>
        <dbReference type="WBParaSite" id="HDID_0001091701-mRNA-1"/>
    </source>
</evidence>
<dbReference type="Pfam" id="PF15309">
    <property type="entry name" value="ALMS_motif"/>
    <property type="match status" value="1"/>
</dbReference>
<evidence type="ECO:0000256" key="1">
    <source>
        <dbReference type="ARBA" id="ARBA00004300"/>
    </source>
</evidence>
<feature type="region of interest" description="Disordered" evidence="4">
    <location>
        <begin position="54"/>
        <end position="82"/>
    </location>
</feature>
<evidence type="ECO:0000313" key="6">
    <source>
        <dbReference type="EMBL" id="VDL64312.1"/>
    </source>
</evidence>
<dbReference type="GO" id="GO:0005813">
    <property type="term" value="C:centrosome"/>
    <property type="evidence" value="ECO:0007669"/>
    <property type="project" value="UniProtKB-SubCell"/>
</dbReference>
<accession>A0A0R3SYS2</accession>
<organism evidence="8">
    <name type="scientific">Hymenolepis diminuta</name>
    <name type="common">Rat tapeworm</name>
    <dbReference type="NCBI Taxonomy" id="6216"/>
    <lineage>
        <taxon>Eukaryota</taxon>
        <taxon>Metazoa</taxon>
        <taxon>Spiralia</taxon>
        <taxon>Lophotrochozoa</taxon>
        <taxon>Platyhelminthes</taxon>
        <taxon>Cestoda</taxon>
        <taxon>Eucestoda</taxon>
        <taxon>Cyclophyllidea</taxon>
        <taxon>Hymenolepididae</taxon>
        <taxon>Hymenolepis</taxon>
    </lineage>
</organism>
<keyword evidence="3" id="KW-0206">Cytoskeleton</keyword>
<evidence type="ECO:0000313" key="7">
    <source>
        <dbReference type="Proteomes" id="UP000274504"/>
    </source>
</evidence>
<dbReference type="InterPro" id="IPR029299">
    <property type="entry name" value="ALMS_motif"/>
</dbReference>
<evidence type="ECO:0000256" key="2">
    <source>
        <dbReference type="ARBA" id="ARBA00022490"/>
    </source>
</evidence>
<gene>
    <name evidence="6" type="ORF">HDID_LOCUS10915</name>
</gene>
<feature type="compositionally biased region" description="Low complexity" evidence="4">
    <location>
        <begin position="62"/>
        <end position="81"/>
    </location>
</feature>
<protein>
    <submittedName>
        <fullName evidence="8">ALMS_motif domain-containing protein</fullName>
    </submittedName>
</protein>
<evidence type="ECO:0000259" key="5">
    <source>
        <dbReference type="Pfam" id="PF15309"/>
    </source>
</evidence>
<reference evidence="6 7" key="2">
    <citation type="submission" date="2018-11" db="EMBL/GenBank/DDBJ databases">
        <authorList>
            <consortium name="Pathogen Informatics"/>
        </authorList>
    </citation>
    <scope>NUCLEOTIDE SEQUENCE [LARGE SCALE GENOMIC DNA]</scope>
</reference>
<evidence type="ECO:0000256" key="3">
    <source>
        <dbReference type="ARBA" id="ARBA00023212"/>
    </source>
</evidence>
<dbReference type="WBParaSite" id="HDID_0001091701-mRNA-1">
    <property type="protein sequence ID" value="HDID_0001091701-mRNA-1"/>
    <property type="gene ID" value="HDID_0001091701"/>
</dbReference>
<evidence type="ECO:0000256" key="4">
    <source>
        <dbReference type="SAM" id="MobiDB-lite"/>
    </source>
</evidence>
<proteinExistence type="predicted"/>
<dbReference type="AlphaFoldDB" id="A0A0R3SYS2"/>
<reference evidence="8" key="1">
    <citation type="submission" date="2017-02" db="UniProtKB">
        <authorList>
            <consortium name="WormBaseParasite"/>
        </authorList>
    </citation>
    <scope>IDENTIFICATION</scope>
</reference>